<dbReference type="GO" id="GO:0070403">
    <property type="term" value="F:NAD+ binding"/>
    <property type="evidence" value="ECO:0007669"/>
    <property type="project" value="InterPro"/>
</dbReference>
<protein>
    <submittedName>
        <fullName evidence="4">Prephenate dehydrogenase/arogenate dehydrogenase family protein</fullName>
    </submittedName>
</protein>
<dbReference type="SUPFAM" id="SSF51735">
    <property type="entry name" value="NAD(P)-binding Rossmann-fold domains"/>
    <property type="match status" value="1"/>
</dbReference>
<feature type="domain" description="Prephenate/arogenate dehydrogenase" evidence="3">
    <location>
        <begin position="1"/>
        <end position="286"/>
    </location>
</feature>
<reference evidence="4 5" key="1">
    <citation type="submission" date="2017-12" db="EMBL/GenBank/DDBJ databases">
        <title>Phylogenetic diversity of female urinary microbiome.</title>
        <authorList>
            <person name="Thomas-White K."/>
            <person name="Wolfe A.J."/>
        </authorList>
    </citation>
    <scope>NUCLEOTIDE SEQUENCE [LARGE SCALE GENOMIC DNA]</scope>
    <source>
        <strain evidence="4 5">UMB0064</strain>
    </source>
</reference>
<dbReference type="Pfam" id="PF20463">
    <property type="entry name" value="PDH_C"/>
    <property type="match status" value="1"/>
</dbReference>
<dbReference type="InterPro" id="IPR050812">
    <property type="entry name" value="Preph/Arog_dehydrog"/>
</dbReference>
<proteinExistence type="inferred from homology"/>
<evidence type="ECO:0000256" key="1">
    <source>
        <dbReference type="ARBA" id="ARBA00007964"/>
    </source>
</evidence>
<dbReference type="EMBL" id="PKGU01000001">
    <property type="protein sequence ID" value="PKZ15890.1"/>
    <property type="molecule type" value="Genomic_DNA"/>
</dbReference>
<keyword evidence="2" id="KW-0560">Oxidoreductase</keyword>
<dbReference type="InterPro" id="IPR003099">
    <property type="entry name" value="Prephen_DH"/>
</dbReference>
<comment type="caution">
    <text evidence="4">The sequence shown here is derived from an EMBL/GenBank/DDBJ whole genome shotgun (WGS) entry which is preliminary data.</text>
</comment>
<dbReference type="Proteomes" id="UP000242263">
    <property type="component" value="Unassembled WGS sequence"/>
</dbReference>
<evidence type="ECO:0000313" key="5">
    <source>
        <dbReference type="Proteomes" id="UP000242263"/>
    </source>
</evidence>
<dbReference type="Gene3D" id="1.10.3660.10">
    <property type="entry name" value="6-phosphogluconate dehydrogenase C-terminal like domain"/>
    <property type="match status" value="1"/>
</dbReference>
<dbReference type="PANTHER" id="PTHR21363:SF0">
    <property type="entry name" value="PREPHENATE DEHYDROGENASE [NADP(+)]"/>
    <property type="match status" value="1"/>
</dbReference>
<gene>
    <name evidence="4" type="ORF">CYJ32_00085</name>
</gene>
<evidence type="ECO:0000256" key="2">
    <source>
        <dbReference type="ARBA" id="ARBA00023002"/>
    </source>
</evidence>
<name>A0A2I1M6X4_9BIFI</name>
<dbReference type="InterPro" id="IPR046825">
    <property type="entry name" value="PDH_C"/>
</dbReference>
<accession>A0A2I1M6X4</accession>
<dbReference type="AlphaFoldDB" id="A0A2I1M6X4"/>
<dbReference type="InterPro" id="IPR008927">
    <property type="entry name" value="6-PGluconate_DH-like_C_sf"/>
</dbReference>
<dbReference type="InterPro" id="IPR036291">
    <property type="entry name" value="NAD(P)-bd_dom_sf"/>
</dbReference>
<dbReference type="InterPro" id="IPR046826">
    <property type="entry name" value="PDH_N"/>
</dbReference>
<dbReference type="GO" id="GO:0004665">
    <property type="term" value="F:prephenate dehydrogenase (NADP+) activity"/>
    <property type="evidence" value="ECO:0007669"/>
    <property type="project" value="InterPro"/>
</dbReference>
<dbReference type="PANTHER" id="PTHR21363">
    <property type="entry name" value="PREPHENATE DEHYDROGENASE"/>
    <property type="match status" value="1"/>
</dbReference>
<dbReference type="GO" id="GO:0006571">
    <property type="term" value="P:tyrosine biosynthetic process"/>
    <property type="evidence" value="ECO:0007669"/>
    <property type="project" value="InterPro"/>
</dbReference>
<dbReference type="PROSITE" id="PS51176">
    <property type="entry name" value="PDH_ADH"/>
    <property type="match status" value="1"/>
</dbReference>
<dbReference type="Gene3D" id="3.40.50.720">
    <property type="entry name" value="NAD(P)-binding Rossmann-like Domain"/>
    <property type="match status" value="1"/>
</dbReference>
<organism evidence="4 5">
    <name type="scientific">Alloscardovia omnicolens</name>
    <dbReference type="NCBI Taxonomy" id="419015"/>
    <lineage>
        <taxon>Bacteria</taxon>
        <taxon>Bacillati</taxon>
        <taxon>Actinomycetota</taxon>
        <taxon>Actinomycetes</taxon>
        <taxon>Bifidobacteriales</taxon>
        <taxon>Bifidobacteriaceae</taxon>
        <taxon>Alloscardovia</taxon>
    </lineage>
</organism>
<dbReference type="Pfam" id="PF02153">
    <property type="entry name" value="PDH_N"/>
    <property type="match status" value="1"/>
</dbReference>
<evidence type="ECO:0000259" key="3">
    <source>
        <dbReference type="PROSITE" id="PS51176"/>
    </source>
</evidence>
<dbReference type="SUPFAM" id="SSF48179">
    <property type="entry name" value="6-phosphogluconate dehydrogenase C-terminal domain-like"/>
    <property type="match status" value="1"/>
</dbReference>
<dbReference type="GO" id="GO:0008977">
    <property type="term" value="F:prephenate dehydrogenase (NAD+) activity"/>
    <property type="evidence" value="ECO:0007669"/>
    <property type="project" value="InterPro"/>
</dbReference>
<dbReference type="RefSeq" id="WP_022856311.1">
    <property type="nucleotide sequence ID" value="NZ_CAUPEW010000001.1"/>
</dbReference>
<evidence type="ECO:0000313" key="4">
    <source>
        <dbReference type="EMBL" id="PKZ15890.1"/>
    </source>
</evidence>
<sequence>MKIGIAGLGLIGGSLALALRENGFDVVAWNHRSAPYGAARTNGIECVRRIEELAAAEPDILVLCTPLKAMDSVLQRLASVLSHKTTLTDVGSVKREVLDSVSRHGLRSVFVGAHPMAGNELAGFDAADARLFDGATWALTVEKDTDRERFIHVGQMVCDGVKNRFIVTTSVEHDKATAQISHMPHVVATALAAQLVDNPVSNVALALAAGSWRDMTRVALTTPDRTQAMVDENPDNVAVLLHGMAQRLEEAAELIEKGAPLASFFMRAQPYREVKAKLNKKIPEGVFTVRCGESDDSWASDLVAASRRGGRVEHIDVVEATVRHFPHLREEE</sequence>
<comment type="similarity">
    <text evidence="1">Belongs to the prephenate/arogenate dehydrogenase family.</text>
</comment>
<dbReference type="GeneID" id="35869161"/>